<reference evidence="2" key="1">
    <citation type="submission" date="2016-09" db="EMBL/GenBank/DDBJ databases">
        <authorList>
            <person name="Varghese N."/>
            <person name="Submissions S."/>
        </authorList>
    </citation>
    <scope>NUCLEOTIDE SEQUENCE [LARGE SCALE GENOMIC DNA]</scope>
    <source>
        <strain evidence="2">TNe-862</strain>
    </source>
</reference>
<gene>
    <name evidence="1" type="ORF">SAMN05421548_10696</name>
</gene>
<organism evidence="1 2">
    <name type="scientific">Paraburkholderia lycopersici</name>
    <dbReference type="NCBI Taxonomy" id="416944"/>
    <lineage>
        <taxon>Bacteria</taxon>
        <taxon>Pseudomonadati</taxon>
        <taxon>Pseudomonadota</taxon>
        <taxon>Betaproteobacteria</taxon>
        <taxon>Burkholderiales</taxon>
        <taxon>Burkholderiaceae</taxon>
        <taxon>Paraburkholderia</taxon>
    </lineage>
</organism>
<dbReference type="STRING" id="416944.SAMN05421548_10696"/>
<evidence type="ECO:0000313" key="1">
    <source>
        <dbReference type="EMBL" id="SDC37870.1"/>
    </source>
</evidence>
<dbReference type="EMBL" id="FMYQ01000006">
    <property type="protein sequence ID" value="SDC37870.1"/>
    <property type="molecule type" value="Genomic_DNA"/>
</dbReference>
<accession>A0A1G6L3I8</accession>
<proteinExistence type="predicted"/>
<sequence length="93" mass="10488">MNRQIEDGETIMEPKGIDMGDYQERYKDYDVEVAVEQVLTGVKAHFRVLKGDAVVEDWQLVHITRLWSSEHAAAEAGFEAARAWIDAQGAQPV</sequence>
<name>A0A1G6L3I8_9BURK</name>
<protein>
    <submittedName>
        <fullName evidence="1">Uncharacterized protein</fullName>
    </submittedName>
</protein>
<dbReference type="Proteomes" id="UP000198908">
    <property type="component" value="Unassembled WGS sequence"/>
</dbReference>
<keyword evidence="2" id="KW-1185">Reference proteome</keyword>
<dbReference type="AlphaFoldDB" id="A0A1G6L3I8"/>
<evidence type="ECO:0000313" key="2">
    <source>
        <dbReference type="Proteomes" id="UP000198908"/>
    </source>
</evidence>